<sequence length="213" mass="22750">MLTLKSLRFSHLLLALGATAAYITGEAGGGIHKLIGYGVATVLTVRLVLSLTGGVFGLSRWLPRLQAPASQRGLKHPAISRVLVLAILTCTAGAATTGVMMDQGQALANPQFTLGDGEEGEHDDDREEGEALRPAMPQPQPQPVMTAGFAYHGQTDDEGEEGEEGEEGPLGELHELFAKLLLPLVGVHVAYLVLFRLSLAQFMLFWPRRKGSA</sequence>
<feature type="chain" id="PRO_5026805587" description="Cytochrome b561 bacterial/Ni-hydrogenase domain-containing protein" evidence="8">
    <location>
        <begin position="21"/>
        <end position="213"/>
    </location>
</feature>
<keyword evidence="2" id="KW-1003">Cell membrane</keyword>
<dbReference type="GO" id="GO:0005886">
    <property type="term" value="C:plasma membrane"/>
    <property type="evidence" value="ECO:0007669"/>
    <property type="project" value="UniProtKB-SubCell"/>
</dbReference>
<feature type="region of interest" description="Disordered" evidence="6">
    <location>
        <begin position="110"/>
        <end position="140"/>
    </location>
</feature>
<feature type="domain" description="Cytochrome b561 bacterial/Ni-hydrogenase" evidence="9">
    <location>
        <begin position="7"/>
        <end position="197"/>
    </location>
</feature>
<evidence type="ECO:0000256" key="2">
    <source>
        <dbReference type="ARBA" id="ARBA00022475"/>
    </source>
</evidence>
<dbReference type="SUPFAM" id="SSF81342">
    <property type="entry name" value="Transmembrane di-heme cytochromes"/>
    <property type="match status" value="1"/>
</dbReference>
<feature type="compositionally biased region" description="Acidic residues" evidence="6">
    <location>
        <begin position="116"/>
        <end position="128"/>
    </location>
</feature>
<proteinExistence type="predicted"/>
<dbReference type="Pfam" id="PF01292">
    <property type="entry name" value="Ni_hydr_CYTB"/>
    <property type="match status" value="1"/>
</dbReference>
<reference evidence="10 11" key="1">
    <citation type="submission" date="2020-01" db="EMBL/GenBank/DDBJ databases">
        <title>Sphingomonas sp. strain CSW-10.</title>
        <authorList>
            <person name="Chen W.-M."/>
        </authorList>
    </citation>
    <scope>NUCLEOTIDE SEQUENCE [LARGE SCALE GENOMIC DNA]</scope>
    <source>
        <strain evidence="10 11">CSW-10</strain>
    </source>
</reference>
<name>A0A6M4AYZ1_9SPHN</name>
<organism evidence="10 11">
    <name type="scientific">Sphingomonas lacunae</name>
    <dbReference type="NCBI Taxonomy" id="2698828"/>
    <lineage>
        <taxon>Bacteria</taxon>
        <taxon>Pseudomonadati</taxon>
        <taxon>Pseudomonadota</taxon>
        <taxon>Alphaproteobacteria</taxon>
        <taxon>Sphingomonadales</taxon>
        <taxon>Sphingomonadaceae</taxon>
        <taxon>Sphingomonas</taxon>
    </lineage>
</organism>
<feature type="transmembrane region" description="Helical" evidence="7">
    <location>
        <begin position="78"/>
        <end position="101"/>
    </location>
</feature>
<evidence type="ECO:0000313" key="10">
    <source>
        <dbReference type="EMBL" id="QJQ33269.1"/>
    </source>
</evidence>
<dbReference type="EMBL" id="CP053015">
    <property type="protein sequence ID" value="QJQ33269.1"/>
    <property type="molecule type" value="Genomic_DNA"/>
</dbReference>
<feature type="signal peptide" evidence="8">
    <location>
        <begin position="1"/>
        <end position="20"/>
    </location>
</feature>
<dbReference type="Proteomes" id="UP000503018">
    <property type="component" value="Chromosome"/>
</dbReference>
<feature type="transmembrane region" description="Helical" evidence="7">
    <location>
        <begin position="37"/>
        <end position="58"/>
    </location>
</feature>
<keyword evidence="3 7" id="KW-0812">Transmembrane</keyword>
<keyword evidence="11" id="KW-1185">Reference proteome</keyword>
<evidence type="ECO:0000313" key="11">
    <source>
        <dbReference type="Proteomes" id="UP000503018"/>
    </source>
</evidence>
<evidence type="ECO:0000256" key="1">
    <source>
        <dbReference type="ARBA" id="ARBA00004651"/>
    </source>
</evidence>
<comment type="subcellular location">
    <subcellularLocation>
        <location evidence="1">Cell membrane</location>
        <topology evidence="1">Multi-pass membrane protein</topology>
    </subcellularLocation>
</comment>
<dbReference type="GO" id="GO:0009055">
    <property type="term" value="F:electron transfer activity"/>
    <property type="evidence" value="ECO:0007669"/>
    <property type="project" value="InterPro"/>
</dbReference>
<evidence type="ECO:0000256" key="7">
    <source>
        <dbReference type="SAM" id="Phobius"/>
    </source>
</evidence>
<gene>
    <name evidence="10" type="ORF">GV829_13160</name>
</gene>
<evidence type="ECO:0000256" key="6">
    <source>
        <dbReference type="SAM" id="MobiDB-lite"/>
    </source>
</evidence>
<dbReference type="GO" id="GO:0022904">
    <property type="term" value="P:respiratory electron transport chain"/>
    <property type="evidence" value="ECO:0007669"/>
    <property type="project" value="InterPro"/>
</dbReference>
<dbReference type="KEGG" id="slan:GV829_13160"/>
<feature type="transmembrane region" description="Helical" evidence="7">
    <location>
        <begin position="180"/>
        <end position="206"/>
    </location>
</feature>
<keyword evidence="5 7" id="KW-0472">Membrane</keyword>
<keyword evidence="8" id="KW-0732">Signal</keyword>
<dbReference type="InterPro" id="IPR016174">
    <property type="entry name" value="Di-haem_cyt_TM"/>
</dbReference>
<evidence type="ECO:0000256" key="4">
    <source>
        <dbReference type="ARBA" id="ARBA00022989"/>
    </source>
</evidence>
<keyword evidence="4 7" id="KW-1133">Transmembrane helix</keyword>
<evidence type="ECO:0000256" key="8">
    <source>
        <dbReference type="SAM" id="SignalP"/>
    </source>
</evidence>
<protein>
    <recommendedName>
        <fullName evidence="9">Cytochrome b561 bacterial/Ni-hydrogenase domain-containing protein</fullName>
    </recommendedName>
</protein>
<evidence type="ECO:0000256" key="3">
    <source>
        <dbReference type="ARBA" id="ARBA00022692"/>
    </source>
</evidence>
<evidence type="ECO:0000256" key="5">
    <source>
        <dbReference type="ARBA" id="ARBA00023136"/>
    </source>
</evidence>
<dbReference type="InterPro" id="IPR011577">
    <property type="entry name" value="Cyt_b561_bac/Ni-Hgenase"/>
</dbReference>
<evidence type="ECO:0000259" key="9">
    <source>
        <dbReference type="Pfam" id="PF01292"/>
    </source>
</evidence>
<accession>A0A6M4AYZ1</accession>
<dbReference type="AlphaFoldDB" id="A0A6M4AYZ1"/>
<dbReference type="RefSeq" id="WP_169947355.1">
    <property type="nucleotide sequence ID" value="NZ_CP053015.1"/>
</dbReference>